<dbReference type="FunFam" id="3.40.309.10:FF:000012">
    <property type="entry name" value="Betaine aldehyde dehydrogenase"/>
    <property type="match status" value="1"/>
</dbReference>
<comment type="similarity">
    <text evidence="1 4">Belongs to the aldehyde dehydrogenase family.</text>
</comment>
<gene>
    <name evidence="6" type="ORF">AWB68_02796</name>
</gene>
<sequence>MESNADLKRYELLIGGESVPPSGGEYSLNLNPATETPIARVAQGTAADVDRAVQAARAALKPWNAIRAGERGRILMRFAELLRQNQEEIAAVESLDCGKPIAGVQRQDVPAAIDTLAYYAGWCDKINGQVVPARPDALTYTVREPVGVVAAIVPWNFPLMIGMWKIAPALACGCTLIVKPAEITPLSALMIGKLALEAGVPPGVLNIVTGKGSVVGDALVAHPGIDKVTFTGSPSVGRGILQGAAGNFKRVTLELGGKSANVIFADANLDAATRAAASGIFFNAGQVCSAGSRVLVQRAVYDDVVERIAERAKSIKLGDPSKRETNMGPLISSKQMKTVLDYVDIGKSEGASLVTGGRRTGERGYFVEPTVFANVEHEMRISQEEIFGPVVSVIPFDDEADALRIANGTAYSLAAGVWSADIGRVHRMAAELKAGTVWVNTYGYTDVRLPWGGSGDSGFGREHGDVAIENFTEPKAVWISLTP</sequence>
<dbReference type="InterPro" id="IPR016162">
    <property type="entry name" value="Ald_DH_N"/>
</dbReference>
<evidence type="ECO:0000259" key="5">
    <source>
        <dbReference type="Pfam" id="PF00171"/>
    </source>
</evidence>
<dbReference type="AlphaFoldDB" id="A0A158IKI6"/>
<organism evidence="6 7">
    <name type="scientific">Caballeronia choica</name>
    <dbReference type="NCBI Taxonomy" id="326476"/>
    <lineage>
        <taxon>Bacteria</taxon>
        <taxon>Pseudomonadati</taxon>
        <taxon>Pseudomonadota</taxon>
        <taxon>Betaproteobacteria</taxon>
        <taxon>Burkholderiales</taxon>
        <taxon>Burkholderiaceae</taxon>
        <taxon>Caballeronia</taxon>
    </lineage>
</organism>
<accession>A0A158IKI6</accession>
<dbReference type="GO" id="GO:0016620">
    <property type="term" value="F:oxidoreductase activity, acting on the aldehyde or oxo group of donors, NAD or NADP as acceptor"/>
    <property type="evidence" value="ECO:0007669"/>
    <property type="project" value="InterPro"/>
</dbReference>
<dbReference type="Gene3D" id="3.40.605.10">
    <property type="entry name" value="Aldehyde Dehydrogenase, Chain A, domain 1"/>
    <property type="match status" value="1"/>
</dbReference>
<dbReference type="InterPro" id="IPR016161">
    <property type="entry name" value="Ald_DH/histidinol_DH"/>
</dbReference>
<reference evidence="6" key="1">
    <citation type="submission" date="2016-01" db="EMBL/GenBank/DDBJ databases">
        <authorList>
            <person name="Peeters C."/>
        </authorList>
    </citation>
    <scope>NUCLEOTIDE SEQUENCE [LARGE SCALE GENOMIC DNA]</scope>
    <source>
        <strain evidence="6">LMG 22940</strain>
    </source>
</reference>
<dbReference type="InterPro" id="IPR016163">
    <property type="entry name" value="Ald_DH_C"/>
</dbReference>
<evidence type="ECO:0000256" key="4">
    <source>
        <dbReference type="RuleBase" id="RU003345"/>
    </source>
</evidence>
<proteinExistence type="inferred from homology"/>
<dbReference type="Gene3D" id="3.40.309.10">
    <property type="entry name" value="Aldehyde Dehydrogenase, Chain A, domain 2"/>
    <property type="match status" value="1"/>
</dbReference>
<evidence type="ECO:0000256" key="1">
    <source>
        <dbReference type="ARBA" id="ARBA00009986"/>
    </source>
</evidence>
<dbReference type="RefSeq" id="WP_087644941.1">
    <property type="nucleotide sequence ID" value="NZ_FCON02000025.1"/>
</dbReference>
<evidence type="ECO:0000313" key="6">
    <source>
        <dbReference type="EMBL" id="SAL57152.1"/>
    </source>
</evidence>
<keyword evidence="7" id="KW-1185">Reference proteome</keyword>
<feature type="active site" evidence="3">
    <location>
        <position position="254"/>
    </location>
</feature>
<dbReference type="CDD" id="cd07115">
    <property type="entry name" value="ALDH_HMSADH_HapE"/>
    <property type="match status" value="1"/>
</dbReference>
<dbReference type="PROSITE" id="PS00687">
    <property type="entry name" value="ALDEHYDE_DEHYDR_GLU"/>
    <property type="match status" value="1"/>
</dbReference>
<comment type="caution">
    <text evidence="6">The sequence shown here is derived from an EMBL/GenBank/DDBJ whole genome shotgun (WGS) entry which is preliminary data.</text>
</comment>
<evidence type="ECO:0000256" key="2">
    <source>
        <dbReference type="ARBA" id="ARBA00023002"/>
    </source>
</evidence>
<dbReference type="PROSITE" id="PS00070">
    <property type="entry name" value="ALDEHYDE_DEHYDR_CYS"/>
    <property type="match status" value="1"/>
</dbReference>
<feature type="domain" description="Aldehyde dehydrogenase" evidence="5">
    <location>
        <begin position="29"/>
        <end position="477"/>
    </location>
</feature>
<evidence type="ECO:0000313" key="7">
    <source>
        <dbReference type="Proteomes" id="UP000054770"/>
    </source>
</evidence>
<dbReference type="Pfam" id="PF00171">
    <property type="entry name" value="Aldedh"/>
    <property type="match status" value="1"/>
</dbReference>
<dbReference type="SUPFAM" id="SSF53720">
    <property type="entry name" value="ALDH-like"/>
    <property type="match status" value="1"/>
</dbReference>
<dbReference type="PANTHER" id="PTHR11699">
    <property type="entry name" value="ALDEHYDE DEHYDROGENASE-RELATED"/>
    <property type="match status" value="1"/>
</dbReference>
<dbReference type="FunFam" id="3.40.605.10:FF:000007">
    <property type="entry name" value="NAD/NADP-dependent betaine aldehyde dehydrogenase"/>
    <property type="match status" value="1"/>
</dbReference>
<dbReference type="InterPro" id="IPR029510">
    <property type="entry name" value="Ald_DH_CS_GLU"/>
</dbReference>
<dbReference type="EMBL" id="FCON02000025">
    <property type="protein sequence ID" value="SAL57152.1"/>
    <property type="molecule type" value="Genomic_DNA"/>
</dbReference>
<dbReference type="InterPro" id="IPR015590">
    <property type="entry name" value="Aldehyde_DH_dom"/>
</dbReference>
<dbReference type="InterPro" id="IPR016160">
    <property type="entry name" value="Ald_DH_CS_CYS"/>
</dbReference>
<dbReference type="Proteomes" id="UP000054770">
    <property type="component" value="Unassembled WGS sequence"/>
</dbReference>
<protein>
    <submittedName>
        <fullName evidence="6">Aldehyde dehydrogenase (Acceptor)</fullName>
    </submittedName>
</protein>
<name>A0A158IKI6_9BURK</name>
<keyword evidence="2 4" id="KW-0560">Oxidoreductase</keyword>
<evidence type="ECO:0000256" key="3">
    <source>
        <dbReference type="PROSITE-ProRule" id="PRU10007"/>
    </source>
</evidence>
<dbReference type="OrthoDB" id="6187633at2"/>